<keyword evidence="3" id="KW-1185">Reference proteome</keyword>
<feature type="chain" id="PRO_5013729407" evidence="1">
    <location>
        <begin position="19"/>
        <end position="54"/>
    </location>
</feature>
<proteinExistence type="predicted"/>
<sequence length="54" mass="6027">MCKVFFTLLSSTILRTSCFSPCYLLSAQSPYCQSAGSRYLEQRLLGDTILRSGI</sequence>
<name>A0A2H3DT95_ARMGA</name>
<gene>
    <name evidence="2" type="ORF">ARMGADRAFT_1014361</name>
</gene>
<evidence type="ECO:0000313" key="3">
    <source>
        <dbReference type="Proteomes" id="UP000217790"/>
    </source>
</evidence>
<protein>
    <submittedName>
        <fullName evidence="2">Uncharacterized protein</fullName>
    </submittedName>
</protein>
<reference evidence="3" key="1">
    <citation type="journal article" date="2017" name="Nat. Ecol. Evol.">
        <title>Genome expansion and lineage-specific genetic innovations in the forest pathogenic fungi Armillaria.</title>
        <authorList>
            <person name="Sipos G."/>
            <person name="Prasanna A.N."/>
            <person name="Walter M.C."/>
            <person name="O'Connor E."/>
            <person name="Balint B."/>
            <person name="Krizsan K."/>
            <person name="Kiss B."/>
            <person name="Hess J."/>
            <person name="Varga T."/>
            <person name="Slot J."/>
            <person name="Riley R."/>
            <person name="Boka B."/>
            <person name="Rigling D."/>
            <person name="Barry K."/>
            <person name="Lee J."/>
            <person name="Mihaltcheva S."/>
            <person name="LaButti K."/>
            <person name="Lipzen A."/>
            <person name="Waldron R."/>
            <person name="Moloney N.M."/>
            <person name="Sperisen C."/>
            <person name="Kredics L."/>
            <person name="Vagvoelgyi C."/>
            <person name="Patrignani A."/>
            <person name="Fitzpatrick D."/>
            <person name="Nagy I."/>
            <person name="Doyle S."/>
            <person name="Anderson J.B."/>
            <person name="Grigoriev I.V."/>
            <person name="Gueldener U."/>
            <person name="Muensterkoetter M."/>
            <person name="Nagy L.G."/>
        </authorList>
    </citation>
    <scope>NUCLEOTIDE SEQUENCE [LARGE SCALE GENOMIC DNA]</scope>
    <source>
        <strain evidence="3">Ar21-2</strain>
    </source>
</reference>
<dbReference type="InParanoid" id="A0A2H3DT95"/>
<dbReference type="Proteomes" id="UP000217790">
    <property type="component" value="Unassembled WGS sequence"/>
</dbReference>
<accession>A0A2H3DT95</accession>
<organism evidence="2 3">
    <name type="scientific">Armillaria gallica</name>
    <name type="common">Bulbous honey fungus</name>
    <name type="synonym">Armillaria bulbosa</name>
    <dbReference type="NCBI Taxonomy" id="47427"/>
    <lineage>
        <taxon>Eukaryota</taxon>
        <taxon>Fungi</taxon>
        <taxon>Dikarya</taxon>
        <taxon>Basidiomycota</taxon>
        <taxon>Agaricomycotina</taxon>
        <taxon>Agaricomycetes</taxon>
        <taxon>Agaricomycetidae</taxon>
        <taxon>Agaricales</taxon>
        <taxon>Marasmiineae</taxon>
        <taxon>Physalacriaceae</taxon>
        <taxon>Armillaria</taxon>
    </lineage>
</organism>
<feature type="signal peptide" evidence="1">
    <location>
        <begin position="1"/>
        <end position="18"/>
    </location>
</feature>
<evidence type="ECO:0000256" key="1">
    <source>
        <dbReference type="SAM" id="SignalP"/>
    </source>
</evidence>
<keyword evidence="1" id="KW-0732">Signal</keyword>
<evidence type="ECO:0000313" key="2">
    <source>
        <dbReference type="EMBL" id="PBK90656.1"/>
    </source>
</evidence>
<dbReference type="AlphaFoldDB" id="A0A2H3DT95"/>
<dbReference type="EMBL" id="KZ293664">
    <property type="protein sequence ID" value="PBK90656.1"/>
    <property type="molecule type" value="Genomic_DNA"/>
</dbReference>